<gene>
    <name evidence="1" type="ORF">ACFSGJ_12160</name>
</gene>
<dbReference type="InterPro" id="IPR022025">
    <property type="entry name" value="Amidoligase_2"/>
</dbReference>
<evidence type="ECO:0000313" key="2">
    <source>
        <dbReference type="Proteomes" id="UP001597353"/>
    </source>
</evidence>
<name>A0ABW4S625_9RHOB</name>
<dbReference type="EMBL" id="JBHUGH010000009">
    <property type="protein sequence ID" value="MFD1912966.1"/>
    <property type="molecule type" value="Genomic_DNA"/>
</dbReference>
<proteinExistence type="predicted"/>
<protein>
    <submittedName>
        <fullName evidence="1">Amidoligase family protein</fullName>
    </submittedName>
</protein>
<dbReference type="Pfam" id="PF12224">
    <property type="entry name" value="Amidoligase_2"/>
    <property type="match status" value="1"/>
</dbReference>
<organism evidence="1 2">
    <name type="scientific">Halodurantibacterium flavum</name>
    <dbReference type="NCBI Taxonomy" id="1382802"/>
    <lineage>
        <taxon>Bacteria</taxon>
        <taxon>Pseudomonadati</taxon>
        <taxon>Pseudomonadota</taxon>
        <taxon>Alphaproteobacteria</taxon>
        <taxon>Rhodobacterales</taxon>
        <taxon>Paracoccaceae</taxon>
        <taxon>Halodurantibacterium</taxon>
    </lineage>
</organism>
<dbReference type="RefSeq" id="WP_390262022.1">
    <property type="nucleotide sequence ID" value="NZ_JBHUGH010000009.1"/>
</dbReference>
<dbReference type="Proteomes" id="UP001597353">
    <property type="component" value="Unassembled WGS sequence"/>
</dbReference>
<accession>A0ABW4S625</accession>
<keyword evidence="2" id="KW-1185">Reference proteome</keyword>
<reference evidence="2" key="1">
    <citation type="journal article" date="2019" name="Int. J. Syst. Evol. Microbiol.">
        <title>The Global Catalogue of Microorganisms (GCM) 10K type strain sequencing project: providing services to taxonomists for standard genome sequencing and annotation.</title>
        <authorList>
            <consortium name="The Broad Institute Genomics Platform"/>
            <consortium name="The Broad Institute Genome Sequencing Center for Infectious Disease"/>
            <person name="Wu L."/>
            <person name="Ma J."/>
        </authorList>
    </citation>
    <scope>NUCLEOTIDE SEQUENCE [LARGE SCALE GENOMIC DNA]</scope>
    <source>
        <strain evidence="2">CGMCC 4.7242</strain>
    </source>
</reference>
<sequence length="332" mass="36958">MSRLTDQIATTGFWPLPRACGPDGAPRRIGIEIEMGGLTEAEVSEIAQRLLGGDLEHRAPHKFRLTQSAVGTLRIYLDTAYRDSMARMGRLGVDLARNVVPVEIVTDPLPPESLPEIERLRIALRDGGAAGSRTGIGHGFGVHLNPALAGTSAADILPVVRSFALLEDWLRMADPIDLTRRVLPFVHRYPRAFVDALARDGAAWGLEDLWPAYLDHNPSRNRGLDLLPIMAELAPALLLPLQDQLGKLSARPAYHYRLPDSRIDEAGWSIAYEHNRWVMVERVAASPRLLARLSSDWLDHRQHLTSLRRDWRLHVEEVLHDAGIAEATWTAP</sequence>
<evidence type="ECO:0000313" key="1">
    <source>
        <dbReference type="EMBL" id="MFD1912966.1"/>
    </source>
</evidence>
<comment type="caution">
    <text evidence="1">The sequence shown here is derived from an EMBL/GenBank/DDBJ whole genome shotgun (WGS) entry which is preliminary data.</text>
</comment>